<dbReference type="EMBL" id="RZNZ01000005">
    <property type="protein sequence ID" value="KAA8821135.1"/>
    <property type="molecule type" value="Genomic_DNA"/>
</dbReference>
<dbReference type="InterPro" id="IPR016040">
    <property type="entry name" value="NAD(P)-bd_dom"/>
</dbReference>
<protein>
    <submittedName>
        <fullName evidence="3">SDR family oxidoreductase</fullName>
    </submittedName>
</protein>
<evidence type="ECO:0000313" key="3">
    <source>
        <dbReference type="EMBL" id="KAA8823634.1"/>
    </source>
</evidence>
<dbReference type="EMBL" id="RZOA01000007">
    <property type="protein sequence ID" value="KAA8823634.1"/>
    <property type="molecule type" value="Genomic_DNA"/>
</dbReference>
<dbReference type="SUPFAM" id="SSF51735">
    <property type="entry name" value="NAD(P)-binding Rossmann-fold domains"/>
    <property type="match status" value="1"/>
</dbReference>
<accession>A0A5J5DW66</accession>
<gene>
    <name evidence="3" type="ORF">EM848_04725</name>
    <name evidence="2" type="ORF">EMO90_04945</name>
</gene>
<dbReference type="PANTHER" id="PTHR15020">
    <property type="entry name" value="FLAVIN REDUCTASE-RELATED"/>
    <property type="match status" value="1"/>
</dbReference>
<organism evidence="3 4">
    <name type="scientific">Bifidobacterium vespertilionis</name>
    <dbReference type="NCBI Taxonomy" id="2562524"/>
    <lineage>
        <taxon>Bacteria</taxon>
        <taxon>Bacillati</taxon>
        <taxon>Actinomycetota</taxon>
        <taxon>Actinomycetes</taxon>
        <taxon>Bifidobacteriales</taxon>
        <taxon>Bifidobacteriaceae</taxon>
        <taxon>Bifidobacterium</taxon>
    </lineage>
</organism>
<proteinExistence type="predicted"/>
<evidence type="ECO:0000259" key="1">
    <source>
        <dbReference type="Pfam" id="PF13460"/>
    </source>
</evidence>
<dbReference type="InterPro" id="IPR036291">
    <property type="entry name" value="NAD(P)-bd_dom_sf"/>
</dbReference>
<dbReference type="OrthoDB" id="5510591at2"/>
<keyword evidence="5" id="KW-1185">Reference proteome</keyword>
<sequence>MTRPSFVLFVGATGSVGRLAVAEALRRGYRVRAMVRDISHAGLPQGAELFEGDLTSVESFTRALDGIDGIVFTMGSHVSAAMIERVDYGAVRNALIALNGRKVRISLMTAIGITNMDTPRNRQYRNHDWKRRSERLVRASGNEYTIVRPGWFDYGSPDDRRLVLLQGDSRRTGSPTDGAVPRDQIARTLVDALDCPDATGKTFELIAEHGDEQPDLTPLFAALEPDFPGSLDGVHDDDNFPPSAQPERVLADLRRIQTMNA</sequence>
<comment type="caution">
    <text evidence="3">The sequence shown here is derived from an EMBL/GenBank/DDBJ whole genome shotgun (WGS) entry which is preliminary data.</text>
</comment>
<dbReference type="Gene3D" id="3.40.50.720">
    <property type="entry name" value="NAD(P)-binding Rossmann-like Domain"/>
    <property type="match status" value="1"/>
</dbReference>
<name>A0A5J5DW66_9BIFI</name>
<dbReference type="RefSeq" id="WP_150353792.1">
    <property type="nucleotide sequence ID" value="NZ_JAFEJW010000004.1"/>
</dbReference>
<dbReference type="PANTHER" id="PTHR15020:SF50">
    <property type="entry name" value="UPF0659 PROTEIN YMR090W"/>
    <property type="match status" value="1"/>
</dbReference>
<dbReference type="Proteomes" id="UP000345527">
    <property type="component" value="Unassembled WGS sequence"/>
</dbReference>
<evidence type="ECO:0000313" key="5">
    <source>
        <dbReference type="Proteomes" id="UP000374630"/>
    </source>
</evidence>
<dbReference type="Proteomes" id="UP000374630">
    <property type="component" value="Unassembled WGS sequence"/>
</dbReference>
<dbReference type="Pfam" id="PF13460">
    <property type="entry name" value="NAD_binding_10"/>
    <property type="match status" value="1"/>
</dbReference>
<evidence type="ECO:0000313" key="4">
    <source>
        <dbReference type="Proteomes" id="UP000345527"/>
    </source>
</evidence>
<dbReference type="CDD" id="cd05243">
    <property type="entry name" value="SDR_a5"/>
    <property type="match status" value="1"/>
</dbReference>
<evidence type="ECO:0000313" key="2">
    <source>
        <dbReference type="EMBL" id="KAA8821135.1"/>
    </source>
</evidence>
<reference evidence="4 5" key="1">
    <citation type="journal article" date="2019" name="Syst. Appl. Microbiol.">
        <title>Characterization of Bifidobacterium species in feaces of the Egyptian fruit bat: Description of B. vespertilionis sp. nov. and B. rousetti sp. nov.</title>
        <authorList>
            <person name="Modesto M."/>
            <person name="Satti M."/>
            <person name="Watanabe K."/>
            <person name="Puglisi E."/>
            <person name="Morelli L."/>
            <person name="Huang C.-H."/>
            <person name="Liou J.-S."/>
            <person name="Miyashita M."/>
            <person name="Tamura T."/>
            <person name="Saito S."/>
            <person name="Mori K."/>
            <person name="Huang L."/>
            <person name="Sciavilla P."/>
            <person name="Sandri C."/>
            <person name="Spiezio C."/>
            <person name="Vitali F."/>
            <person name="Cavalieri D."/>
            <person name="Perpetuini G."/>
            <person name="Tofalo R."/>
            <person name="Bonetti A."/>
            <person name="Arita M."/>
            <person name="Mattarelli P."/>
        </authorList>
    </citation>
    <scope>NUCLEOTIDE SEQUENCE [LARGE SCALE GENOMIC DNA]</scope>
    <source>
        <strain evidence="2 5">RST16</strain>
        <strain evidence="3 4">RST8</strain>
    </source>
</reference>
<feature type="domain" description="NAD(P)-binding" evidence="1">
    <location>
        <begin position="11"/>
        <end position="196"/>
    </location>
</feature>
<dbReference type="AlphaFoldDB" id="A0A5J5DW66"/>